<feature type="signal peptide" evidence="1">
    <location>
        <begin position="1"/>
        <end position="25"/>
    </location>
</feature>
<reference evidence="3 6" key="1">
    <citation type="submission" date="2015-09" db="EMBL/GenBank/DDBJ databases">
        <authorList>
            <consortium name="Pathogen Informatics"/>
        </authorList>
    </citation>
    <scope>NUCLEOTIDE SEQUENCE [LARGE SCALE GENOMIC DNA]</scope>
    <source>
        <strain evidence="3 6">2789STDY5834948</strain>
    </source>
</reference>
<dbReference type="Pfam" id="PF19910">
    <property type="entry name" value="DUF6383"/>
    <property type="match status" value="1"/>
</dbReference>
<protein>
    <recommendedName>
        <fullName evidence="2">DUF6383 domain-containing protein</fullName>
    </recommendedName>
</protein>
<dbReference type="Proteomes" id="UP000471216">
    <property type="component" value="Unassembled WGS sequence"/>
</dbReference>
<dbReference type="EMBL" id="WKMW01000005">
    <property type="protein sequence ID" value="MRY83924.1"/>
    <property type="molecule type" value="Genomic_DNA"/>
</dbReference>
<accession>A0A174UIE7</accession>
<evidence type="ECO:0000313" key="7">
    <source>
        <dbReference type="Proteomes" id="UP000450599"/>
    </source>
</evidence>
<name>A0A174UIE7_PARDI</name>
<evidence type="ECO:0000313" key="3">
    <source>
        <dbReference type="EMBL" id="CUQ18869.1"/>
    </source>
</evidence>
<evidence type="ECO:0000313" key="6">
    <source>
        <dbReference type="Proteomes" id="UP000095332"/>
    </source>
</evidence>
<dbReference type="Proteomes" id="UP000095332">
    <property type="component" value="Unassembled WGS sequence"/>
</dbReference>
<dbReference type="InterPro" id="IPR045963">
    <property type="entry name" value="DUF6383"/>
</dbReference>
<gene>
    <name evidence="3" type="ORF">ERS852560_01670</name>
    <name evidence="5" type="ORF">GKD54_03340</name>
    <name evidence="4" type="ORF">GKD58_06625</name>
</gene>
<proteinExistence type="predicted"/>
<evidence type="ECO:0000313" key="5">
    <source>
        <dbReference type="EMBL" id="MRZ05265.1"/>
    </source>
</evidence>
<organism evidence="3 6">
    <name type="scientific">Parabacteroides distasonis</name>
    <dbReference type="NCBI Taxonomy" id="823"/>
    <lineage>
        <taxon>Bacteria</taxon>
        <taxon>Pseudomonadati</taxon>
        <taxon>Bacteroidota</taxon>
        <taxon>Bacteroidia</taxon>
        <taxon>Bacteroidales</taxon>
        <taxon>Tannerellaceae</taxon>
        <taxon>Parabacteroides</taxon>
    </lineage>
</organism>
<evidence type="ECO:0000259" key="2">
    <source>
        <dbReference type="Pfam" id="PF19910"/>
    </source>
</evidence>
<dbReference type="Proteomes" id="UP000450599">
    <property type="component" value="Unassembled WGS sequence"/>
</dbReference>
<dbReference type="EMBL" id="WKMX01000003">
    <property type="protein sequence ID" value="MRZ05265.1"/>
    <property type="molecule type" value="Genomic_DNA"/>
</dbReference>
<evidence type="ECO:0000256" key="1">
    <source>
        <dbReference type="SAM" id="SignalP"/>
    </source>
</evidence>
<dbReference type="EMBL" id="CZBM01000005">
    <property type="protein sequence ID" value="CUQ18869.1"/>
    <property type="molecule type" value="Genomic_DNA"/>
</dbReference>
<feature type="domain" description="DUF6383" evidence="2">
    <location>
        <begin position="1006"/>
        <end position="1081"/>
    </location>
</feature>
<keyword evidence="1" id="KW-0732">Signal</keyword>
<dbReference type="AlphaFoldDB" id="A0A174UIE7"/>
<evidence type="ECO:0000313" key="8">
    <source>
        <dbReference type="Proteomes" id="UP000471216"/>
    </source>
</evidence>
<evidence type="ECO:0000313" key="4">
    <source>
        <dbReference type="EMBL" id="MRY83924.1"/>
    </source>
</evidence>
<dbReference type="RefSeq" id="WP_057328303.1">
    <property type="nucleotide sequence ID" value="NZ_CZBM01000005.1"/>
</dbReference>
<sequence>MNRKISTLFTTGLLMAGSLCGSAFAQTTIQDLLGLGAQATELENGSRYVITNPNGEAYGFTELNAGTKLLKEDVCDITSADINKDGVADDLDKAAVKAYVWTVSVTEGVRGDFSYKFTNELTGQVLRINAAGNAVELNTAATTGNANFVFGADSQADDEYAATGTPVTYPNMFAYKAAPGNVVLSWTLISKSSVQTTGTFAPEFYKVGFENFTDADELNALYNTAGFNFETKDAVEENLFGDKKIVAYHLNMPNGGINVDLGDKAIPSYVQMTIPNGMYFFVGDKPKNNTYQEWFKHTVIAVSSTNTVEATTGDRGAGQGFELTTVKVSDFNFYTETNPANIEARWQSQGTETSIFNACFSVNKDNLSDYPYALSLGTFRYKAKTNDAKHEEVSDMRLAILGHGDKNYLATQKTAAPNLPQFIFKLSSSLAKDGIDLLNTEAKAAIYNIRVMSGTKGDAESLYGKYLTVNTVEVRTGTAPSYVYNDEFMWTAKAQTLVDLAYPAYQFVITEVSGKDVTFTNRETCEYFTAKLFPVEGEENVYELGVGATSVICDDVQAVYVDENTYNEETSDPRYNRPLNRLKIKLEKVAEVDAYAGFLNVDNKSLMTMAFARDSYETSNKFYAAVYENAGAPEQYHLNAYNEFATEVSKAAQWQLIKSSTPMKVVERSFVYNDDDHVTVKAKADVVYAYTYQLRYVVDGQETESFFSLANSSYNYVESDDQLEKDNTYNLSQADKFIIKQNVDGSVSLIAVDVIGTTVPNNSSVFDEDIVSVVAVRSYKDNSGKYVQFYTQPEDIYSLYAYNLNNDWALRTYLIAESPEVSYPAKEGYVQFEGELGNYMSMNENKEGILVNQNATAFYLHVTDKDAVIPSFYISKNDNFLFHAQDSVNYYVADGKYDKKYQWAEETTKAIFKAATIDESRDTLTTNIKGEMREIAVKADDVNTLGGLDRFKVQIVLADDTDDLYVVRSLTSNSEAARYLYAVNDKLTWTSAKSRALKFNIVEGVPTSNESIADAAEGVKVIAGNGTVEIQGAAGKNVVITNVLGKVVASTVLTSDNATIAAPAGIIVVAVDGEEAVKAVVK</sequence>
<feature type="chain" id="PRO_5033254327" description="DUF6383 domain-containing protein" evidence="1">
    <location>
        <begin position="26"/>
        <end position="1082"/>
    </location>
</feature>
<reference evidence="7 8" key="2">
    <citation type="journal article" date="2019" name="Nat. Med.">
        <title>A library of human gut bacterial isolates paired with longitudinal multiomics data enables mechanistic microbiome research.</title>
        <authorList>
            <person name="Poyet M."/>
            <person name="Groussin M."/>
            <person name="Gibbons S.M."/>
            <person name="Avila-Pacheco J."/>
            <person name="Jiang X."/>
            <person name="Kearney S.M."/>
            <person name="Perrotta A.R."/>
            <person name="Berdy B."/>
            <person name="Zhao S."/>
            <person name="Lieberman T.D."/>
            <person name="Swanson P.K."/>
            <person name="Smith M."/>
            <person name="Roesemann S."/>
            <person name="Alexander J.E."/>
            <person name="Rich S.A."/>
            <person name="Livny J."/>
            <person name="Vlamakis H."/>
            <person name="Clish C."/>
            <person name="Bullock K."/>
            <person name="Deik A."/>
            <person name="Scott J."/>
            <person name="Pierce K.A."/>
            <person name="Xavier R.J."/>
            <person name="Alm E.J."/>
        </authorList>
    </citation>
    <scope>NUCLEOTIDE SEQUENCE [LARGE SCALE GENOMIC DNA]</scope>
    <source>
        <strain evidence="5 8">BIOML-A10</strain>
        <strain evidence="4 7">BIOML-A11</strain>
    </source>
</reference>